<name>A0A9N7U6G9_PLEPL</name>
<dbReference type="AlphaFoldDB" id="A0A9N7U6G9"/>
<organism evidence="1 2">
    <name type="scientific">Pleuronectes platessa</name>
    <name type="common">European plaice</name>
    <dbReference type="NCBI Taxonomy" id="8262"/>
    <lineage>
        <taxon>Eukaryota</taxon>
        <taxon>Metazoa</taxon>
        <taxon>Chordata</taxon>
        <taxon>Craniata</taxon>
        <taxon>Vertebrata</taxon>
        <taxon>Euteleostomi</taxon>
        <taxon>Actinopterygii</taxon>
        <taxon>Neopterygii</taxon>
        <taxon>Teleostei</taxon>
        <taxon>Neoteleostei</taxon>
        <taxon>Acanthomorphata</taxon>
        <taxon>Carangaria</taxon>
        <taxon>Pleuronectiformes</taxon>
        <taxon>Pleuronectoidei</taxon>
        <taxon>Pleuronectidae</taxon>
        <taxon>Pleuronectes</taxon>
    </lineage>
</organism>
<gene>
    <name evidence="1" type="ORF">PLEPLA_LOCUS13641</name>
</gene>
<comment type="caution">
    <text evidence="1">The sequence shown here is derived from an EMBL/GenBank/DDBJ whole genome shotgun (WGS) entry which is preliminary data.</text>
</comment>
<reference evidence="1" key="1">
    <citation type="submission" date="2020-03" db="EMBL/GenBank/DDBJ databases">
        <authorList>
            <person name="Weist P."/>
        </authorList>
    </citation>
    <scope>NUCLEOTIDE SEQUENCE</scope>
</reference>
<evidence type="ECO:0000313" key="1">
    <source>
        <dbReference type="EMBL" id="CAB1425708.1"/>
    </source>
</evidence>
<proteinExistence type="predicted"/>
<protein>
    <submittedName>
        <fullName evidence="1">Uncharacterized protein</fullName>
    </submittedName>
</protein>
<evidence type="ECO:0000313" key="2">
    <source>
        <dbReference type="Proteomes" id="UP001153269"/>
    </source>
</evidence>
<sequence>MKALRFLPFWTVQCDRQIRGQRCQDTLPLLQTADVSVFSVKDDKTILQLLILFTPSIPPVTALRIKPERWTPSRNSHHAPIPRGGRWIIVTSSIPGLFRFRHTLPPDMVHPLPYGISAQGSQRALGSLFPAMEIM</sequence>
<dbReference type="EMBL" id="CADEAL010000827">
    <property type="protein sequence ID" value="CAB1425708.1"/>
    <property type="molecule type" value="Genomic_DNA"/>
</dbReference>
<dbReference type="Proteomes" id="UP001153269">
    <property type="component" value="Unassembled WGS sequence"/>
</dbReference>
<keyword evidence="2" id="KW-1185">Reference proteome</keyword>
<accession>A0A9N7U6G9</accession>